<dbReference type="EMBL" id="AP017378">
    <property type="protein sequence ID" value="BBD07401.1"/>
    <property type="molecule type" value="Genomic_DNA"/>
</dbReference>
<accession>A0A2Z6AVZ2</accession>
<keyword evidence="2" id="KW-1185">Reference proteome</keyword>
<proteinExistence type="predicted"/>
<keyword evidence="1" id="KW-0282">Flagellum</keyword>
<keyword evidence="1" id="KW-0969">Cilium</keyword>
<protein>
    <submittedName>
        <fullName evidence="1">Putative flagellar hook-associated protein2</fullName>
    </submittedName>
</protein>
<dbReference type="AlphaFoldDB" id="A0A2Z6AVZ2"/>
<keyword evidence="1" id="KW-0966">Cell projection</keyword>
<name>A0A2Z6AVZ2_9BACT</name>
<organism evidence="1 2">
    <name type="scientific">Desulfovibrio ferrophilus</name>
    <dbReference type="NCBI Taxonomy" id="241368"/>
    <lineage>
        <taxon>Bacteria</taxon>
        <taxon>Pseudomonadati</taxon>
        <taxon>Thermodesulfobacteriota</taxon>
        <taxon>Desulfovibrionia</taxon>
        <taxon>Desulfovibrionales</taxon>
        <taxon>Desulfovibrionaceae</taxon>
        <taxon>Desulfovibrio</taxon>
    </lineage>
</organism>
<reference evidence="1 2" key="1">
    <citation type="journal article" date="2018" name="Sci. Adv.">
        <title>Multi-heme cytochromes provide a pathway for survival in energy-limited environments.</title>
        <authorList>
            <person name="Deng X."/>
            <person name="Dohmae N."/>
            <person name="Nealson K.H."/>
            <person name="Hashimoto K."/>
            <person name="Okamoto A."/>
        </authorList>
    </citation>
    <scope>NUCLEOTIDE SEQUENCE [LARGE SCALE GENOMIC DNA]</scope>
    <source>
        <strain evidence="1 2">IS5</strain>
    </source>
</reference>
<evidence type="ECO:0000313" key="2">
    <source>
        <dbReference type="Proteomes" id="UP000269883"/>
    </source>
</evidence>
<gene>
    <name evidence="1" type="ORF">DFE_0675</name>
</gene>
<sequence length="63" mass="7018">MDSFPFDSDITLETSLKAGSHCLHNIECTLAWKHGLEMGLEFKTGTRVGLVELQKELNGINKI</sequence>
<dbReference type="Proteomes" id="UP000269883">
    <property type="component" value="Chromosome"/>
</dbReference>
<evidence type="ECO:0000313" key="1">
    <source>
        <dbReference type="EMBL" id="BBD07401.1"/>
    </source>
</evidence>
<dbReference type="KEGG" id="dfl:DFE_0675"/>